<evidence type="ECO:0000313" key="3">
    <source>
        <dbReference type="Proteomes" id="UP000198999"/>
    </source>
</evidence>
<dbReference type="EMBL" id="FOFN01000002">
    <property type="protein sequence ID" value="SEQ35080.1"/>
    <property type="molecule type" value="Genomic_DNA"/>
</dbReference>
<reference evidence="2 3" key="1">
    <citation type="submission" date="2016-10" db="EMBL/GenBank/DDBJ databases">
        <authorList>
            <person name="de Groot N.N."/>
        </authorList>
    </citation>
    <scope>NUCLEOTIDE SEQUENCE [LARGE SCALE GENOMIC DNA]</scope>
    <source>
        <strain evidence="2 3">DSM 21035</strain>
    </source>
</reference>
<sequence length="138" mass="16461">METLETYKSFNRDKSFEELQYNTASAIAKLENLKFELDFLNILLDRAIFKPNIMNLYERLTAFKHEINTANKNTDTLLTALKSHAHHIQNKMECDDLACDTFFTRKHDEMEHQQFKHHSEINNLKFRLFQYLESVITD</sequence>
<name>A0A1H9FAX3_9FLAO</name>
<evidence type="ECO:0000259" key="1">
    <source>
        <dbReference type="PROSITE" id="PS00028"/>
    </source>
</evidence>
<feature type="domain" description="C2H2-type" evidence="1">
    <location>
        <begin position="94"/>
        <end position="118"/>
    </location>
</feature>
<evidence type="ECO:0000313" key="2">
    <source>
        <dbReference type="EMBL" id="SEQ35080.1"/>
    </source>
</evidence>
<dbReference type="STRING" id="419940.SAMN05421824_1426"/>
<keyword evidence="3" id="KW-1185">Reference proteome</keyword>
<protein>
    <recommendedName>
        <fullName evidence="1">C2H2-type domain-containing protein</fullName>
    </recommendedName>
</protein>
<gene>
    <name evidence="2" type="ORF">SAMN05421824_1426</name>
</gene>
<dbReference type="AlphaFoldDB" id="A0A1H9FAX3"/>
<accession>A0A1H9FAX3</accession>
<organism evidence="2 3">
    <name type="scientific">Hyunsoonleella jejuensis</name>
    <dbReference type="NCBI Taxonomy" id="419940"/>
    <lineage>
        <taxon>Bacteria</taxon>
        <taxon>Pseudomonadati</taxon>
        <taxon>Bacteroidota</taxon>
        <taxon>Flavobacteriia</taxon>
        <taxon>Flavobacteriales</taxon>
        <taxon>Flavobacteriaceae</taxon>
    </lineage>
</organism>
<dbReference type="OrthoDB" id="1442351at2"/>
<proteinExistence type="predicted"/>
<dbReference type="RefSeq" id="WP_092577937.1">
    <property type="nucleotide sequence ID" value="NZ_FOFN01000002.1"/>
</dbReference>
<dbReference type="PROSITE" id="PS00028">
    <property type="entry name" value="ZINC_FINGER_C2H2_1"/>
    <property type="match status" value="1"/>
</dbReference>
<dbReference type="InterPro" id="IPR013087">
    <property type="entry name" value="Znf_C2H2_type"/>
</dbReference>
<dbReference type="Proteomes" id="UP000198999">
    <property type="component" value="Unassembled WGS sequence"/>
</dbReference>